<dbReference type="Pfam" id="PF13669">
    <property type="entry name" value="Glyoxalase_4"/>
    <property type="match status" value="1"/>
</dbReference>
<dbReference type="SUPFAM" id="SSF55729">
    <property type="entry name" value="Acyl-CoA N-acyltransferases (Nat)"/>
    <property type="match status" value="1"/>
</dbReference>
<dbReference type="Gene3D" id="3.40.630.30">
    <property type="match status" value="1"/>
</dbReference>
<sequence length="326" mass="38439">MNHNIIIDGASYRIRPVKLSDAKFIIDIRLADAERNKFINKISHDIETQEEWIKKYLNRNNDYYFVVENLFSGNPEGLIGIYDIQNGRGEWGRWVIERSSLAAIESVDLIFKAAFDYIGLSEVYCRTITNNHAVVSFHDSLNELKRGVIENHVKLDDVLFDVVEHFVPKDYYYENIREVLEGKSLFIYKRNLRKYFGDLEFHHIGVATSDIEKEFSCYRTFGYRREGKSFTDEIQGIKGQFIVSDNGPRLELLENLPGRNTLDKWIDANVKNYHFAYKIKEFDSMLESIRHKRIRALTKPEISVYFKKRICFFVLPNKFIIEFIEV</sequence>
<dbReference type="InterPro" id="IPR000182">
    <property type="entry name" value="GNAT_dom"/>
</dbReference>
<dbReference type="Pfam" id="PF13302">
    <property type="entry name" value="Acetyltransf_3"/>
    <property type="match status" value="1"/>
</dbReference>
<dbReference type="SUPFAM" id="SSF54593">
    <property type="entry name" value="Glyoxalase/Bleomycin resistance protein/Dihydroxybiphenyl dioxygenase"/>
    <property type="match status" value="1"/>
</dbReference>
<gene>
    <name evidence="2" type="primary">fdtC</name>
</gene>
<proteinExistence type="predicted"/>
<feature type="domain" description="N-acetyltransferase" evidence="1">
    <location>
        <begin position="13"/>
        <end position="136"/>
    </location>
</feature>
<dbReference type="EMBL" id="MH325900">
    <property type="protein sequence ID" value="AWU66720.1"/>
    <property type="molecule type" value="Genomic_DNA"/>
</dbReference>
<evidence type="ECO:0000259" key="1">
    <source>
        <dbReference type="Pfam" id="PF13302"/>
    </source>
</evidence>
<reference evidence="2" key="1">
    <citation type="submission" date="2018-05" db="EMBL/GenBank/DDBJ databases">
        <authorList>
            <person name="Lanie J.A."/>
            <person name="Ng W.-L."/>
            <person name="Kazmierczak K.M."/>
            <person name="Andrzejewski T.M."/>
            <person name="Davidsen T.M."/>
            <person name="Wayne K.J."/>
            <person name="Tettelin H."/>
            <person name="Glass J.I."/>
            <person name="Rusch D."/>
            <person name="Podicherti R."/>
            <person name="Tsui H.-C.T."/>
            <person name="Winkler M.E."/>
        </authorList>
    </citation>
    <scope>NUCLEOTIDE SEQUENCE</scope>
    <source>
        <strain evidence="2">O32_G3543</strain>
    </source>
</reference>
<organism evidence="2">
    <name type="scientific">Citrobacter youngae</name>
    <dbReference type="NCBI Taxonomy" id="133448"/>
    <lineage>
        <taxon>Bacteria</taxon>
        <taxon>Pseudomonadati</taxon>
        <taxon>Pseudomonadota</taxon>
        <taxon>Gammaproteobacteria</taxon>
        <taxon>Enterobacterales</taxon>
        <taxon>Enterobacteriaceae</taxon>
        <taxon>Citrobacter</taxon>
        <taxon>Citrobacter freundii complex</taxon>
    </lineage>
</organism>
<accession>A0A2Z4BVN3</accession>
<protein>
    <submittedName>
        <fullName evidence="2">Acetylase</fullName>
    </submittedName>
</protein>
<evidence type="ECO:0000313" key="2">
    <source>
        <dbReference type="EMBL" id="AWU66720.1"/>
    </source>
</evidence>
<dbReference type="Gene3D" id="3.10.180.10">
    <property type="entry name" value="2,3-Dihydroxybiphenyl 1,2-Dioxygenase, domain 1"/>
    <property type="match status" value="1"/>
</dbReference>
<dbReference type="AlphaFoldDB" id="A0A2Z4BVN3"/>
<dbReference type="GO" id="GO:0016747">
    <property type="term" value="F:acyltransferase activity, transferring groups other than amino-acyl groups"/>
    <property type="evidence" value="ECO:0007669"/>
    <property type="project" value="InterPro"/>
</dbReference>
<name>A0A2Z4BVN3_9ENTR</name>
<dbReference type="InterPro" id="IPR016181">
    <property type="entry name" value="Acyl_CoA_acyltransferase"/>
</dbReference>
<dbReference type="InterPro" id="IPR029068">
    <property type="entry name" value="Glyas_Bleomycin-R_OHBP_Dase"/>
</dbReference>